<proteinExistence type="predicted"/>
<dbReference type="Proteomes" id="UP001142292">
    <property type="component" value="Unassembled WGS sequence"/>
</dbReference>
<name>A0ABQ5STN7_9ACTN</name>
<comment type="caution">
    <text evidence="2">The sequence shown here is derived from an EMBL/GenBank/DDBJ whole genome shotgun (WGS) entry which is preliminary data.</text>
</comment>
<keyword evidence="1" id="KW-0812">Transmembrane</keyword>
<reference evidence="2" key="1">
    <citation type="journal article" date="2014" name="Int. J. Syst. Evol. Microbiol.">
        <title>Complete genome of a new Firmicutes species belonging to the dominant human colonic microbiota ('Ruminococcus bicirculans') reveals two chromosomes and a selective capacity to utilize plant glucans.</title>
        <authorList>
            <consortium name="NISC Comparative Sequencing Program"/>
            <person name="Wegmann U."/>
            <person name="Louis P."/>
            <person name="Goesmann A."/>
            <person name="Henrissat B."/>
            <person name="Duncan S.H."/>
            <person name="Flint H.J."/>
        </authorList>
    </citation>
    <scope>NUCLEOTIDE SEQUENCE</scope>
    <source>
        <strain evidence="2">VKM Ac-1246</strain>
    </source>
</reference>
<reference evidence="2" key="2">
    <citation type="submission" date="2023-01" db="EMBL/GenBank/DDBJ databases">
        <authorList>
            <person name="Sun Q."/>
            <person name="Evtushenko L."/>
        </authorList>
    </citation>
    <scope>NUCLEOTIDE SEQUENCE</scope>
    <source>
        <strain evidence="2">VKM Ac-1246</strain>
    </source>
</reference>
<evidence type="ECO:0000313" key="3">
    <source>
        <dbReference type="Proteomes" id="UP001142292"/>
    </source>
</evidence>
<accession>A0ABQ5STN7</accession>
<feature type="transmembrane region" description="Helical" evidence="1">
    <location>
        <begin position="30"/>
        <end position="47"/>
    </location>
</feature>
<feature type="transmembrane region" description="Helical" evidence="1">
    <location>
        <begin position="54"/>
        <end position="71"/>
    </location>
</feature>
<protein>
    <submittedName>
        <fullName evidence="2">Uncharacterized protein</fullName>
    </submittedName>
</protein>
<feature type="transmembrane region" description="Helical" evidence="1">
    <location>
        <begin position="91"/>
        <end position="108"/>
    </location>
</feature>
<evidence type="ECO:0000313" key="2">
    <source>
        <dbReference type="EMBL" id="GLJ66842.1"/>
    </source>
</evidence>
<keyword evidence="1" id="KW-1133">Transmembrane helix</keyword>
<sequence length="158" mass="16061">MWLALLAAVEITTGASLAHLAGGGMLPDALWLVTTGFAAFGAGVVVLQRRVGIGLGAALAGAAQLGMHEAFEAYAAPAAHAHGSSGGDSSMLVAHAAAAVLTVAVWLLHRRAWQVISRTLPTPRIAIALRLLVNAQPVVPHTGLWTYVAAGRGPPVLA</sequence>
<keyword evidence="3" id="KW-1185">Reference proteome</keyword>
<gene>
    <name evidence="2" type="ORF">GCM10017579_08780</name>
</gene>
<organism evidence="2 3">
    <name type="scientific">Nocardioides luteus</name>
    <dbReference type="NCBI Taxonomy" id="1844"/>
    <lineage>
        <taxon>Bacteria</taxon>
        <taxon>Bacillati</taxon>
        <taxon>Actinomycetota</taxon>
        <taxon>Actinomycetes</taxon>
        <taxon>Propionibacteriales</taxon>
        <taxon>Nocardioidaceae</taxon>
        <taxon>Nocardioides</taxon>
    </lineage>
</organism>
<keyword evidence="1" id="KW-0472">Membrane</keyword>
<evidence type="ECO:0000256" key="1">
    <source>
        <dbReference type="SAM" id="Phobius"/>
    </source>
</evidence>
<dbReference type="EMBL" id="BSEL01000002">
    <property type="protein sequence ID" value="GLJ66842.1"/>
    <property type="molecule type" value="Genomic_DNA"/>
</dbReference>